<dbReference type="Pfam" id="PF07922">
    <property type="entry name" value="Glyco_transf_52"/>
    <property type="match status" value="1"/>
</dbReference>
<name>A0A839TEV7_9GAMM</name>
<dbReference type="Proteomes" id="UP000588111">
    <property type="component" value="Unassembled WGS sequence"/>
</dbReference>
<sequence>MNVFIVRTRLQSLIVEKIINVEDISKYILVFCYLDNKYEDDSEYYTTYKRIRKNAFFTINVFCSSKISVNFTKFFLTQLMASITNGKVFLAVIDSYPFALSNRFFPSLEVNTFDDGSYNVIQSSKYFDETALARKGIKGFISKMVFPSGGAKYLRGRTKRHYTVFPNLDNIVEKDRVVNLDWDWSELLDSRDLDKLLMNTNTILLGTAFQDFSIRQQIKLKKNIMKIIDDVGLYIMHPREESWFENKKAVKLHSPAEAVLKHIQSTNNNELTVYHIDTTVSYSLKGNEHIRFIDLLSEV</sequence>
<dbReference type="InterPro" id="IPR012477">
    <property type="entry name" value="Glyco_transf_52"/>
</dbReference>
<accession>A0A839TEV7</accession>
<comment type="caution">
    <text evidence="1">The sequence shown here is derived from an EMBL/GenBank/DDBJ whole genome shotgun (WGS) entry which is preliminary data.</text>
</comment>
<dbReference type="AlphaFoldDB" id="A0A839TEV7"/>
<protein>
    <submittedName>
        <fullName evidence="1">Beta-galactosamide-alpha-2,3-sialyltransferase</fullName>
        <ecNumber evidence="1">2.4.99.-</ecNumber>
    </submittedName>
</protein>
<organism evidence="1 2">
    <name type="scientific">Psychrobacter luti</name>
    <dbReference type="NCBI Taxonomy" id="198481"/>
    <lineage>
        <taxon>Bacteria</taxon>
        <taxon>Pseudomonadati</taxon>
        <taxon>Pseudomonadota</taxon>
        <taxon>Gammaproteobacteria</taxon>
        <taxon>Moraxellales</taxon>
        <taxon>Moraxellaceae</taxon>
        <taxon>Psychrobacter</taxon>
    </lineage>
</organism>
<keyword evidence="2" id="KW-1185">Reference proteome</keyword>
<dbReference type="RefSeq" id="WP_183621201.1">
    <property type="nucleotide sequence ID" value="NZ_CAJHAH010000008.1"/>
</dbReference>
<gene>
    <name evidence="1" type="ORF">FHS24_002280</name>
</gene>
<keyword evidence="1" id="KW-0328">Glycosyltransferase</keyword>
<reference evidence="1 2" key="1">
    <citation type="submission" date="2020-08" db="EMBL/GenBank/DDBJ databases">
        <title>Genomic Encyclopedia of Type Strains, Phase III (KMG-III): the genomes of soil and plant-associated and newly described type strains.</title>
        <authorList>
            <person name="Whitman W."/>
        </authorList>
    </citation>
    <scope>NUCLEOTIDE SEQUENCE [LARGE SCALE GENOMIC DNA]</scope>
    <source>
        <strain evidence="1 2">CECT 5885</strain>
    </source>
</reference>
<proteinExistence type="predicted"/>
<dbReference type="GO" id="GO:0016757">
    <property type="term" value="F:glycosyltransferase activity"/>
    <property type="evidence" value="ECO:0007669"/>
    <property type="project" value="UniProtKB-KW"/>
</dbReference>
<keyword evidence="1" id="KW-0808">Transferase</keyword>
<dbReference type="Gene3D" id="3.30.370.20">
    <property type="match status" value="1"/>
</dbReference>
<dbReference type="EMBL" id="JACHXL010000007">
    <property type="protein sequence ID" value="MBB3107748.1"/>
    <property type="molecule type" value="Genomic_DNA"/>
</dbReference>
<evidence type="ECO:0000313" key="2">
    <source>
        <dbReference type="Proteomes" id="UP000588111"/>
    </source>
</evidence>
<dbReference type="EC" id="2.4.99.-" evidence="1"/>
<evidence type="ECO:0000313" key="1">
    <source>
        <dbReference type="EMBL" id="MBB3107748.1"/>
    </source>
</evidence>